<protein>
    <submittedName>
        <fullName evidence="5">ABC transporter ATP-binding protein</fullName>
    </submittedName>
</protein>
<dbReference type="SUPFAM" id="SSF52540">
    <property type="entry name" value="P-loop containing nucleoside triphosphate hydrolases"/>
    <property type="match status" value="1"/>
</dbReference>
<dbReference type="Gene3D" id="3.40.50.300">
    <property type="entry name" value="P-loop containing nucleotide triphosphate hydrolases"/>
    <property type="match status" value="1"/>
</dbReference>
<sequence length="207" mass="22824">ILGFTSGAITVAGADMRTSPLEAKRHIGYVSDDHTLYERLTGAEFVAFMCNVYGVPEHERKKRLEKYVDLFDLGKAIGDPITSYSHGMKQKLSIIGALIHEPGLWVLDEPMTGLDPKSAYNLKQLMREHTARGNSVFFSSHVLDVVEKVCDRVGIIDHGKLIVDCAVSELHAAGMDKSLEEVFLSITSDKSAETPEEISLFDDGGQR</sequence>
<keyword evidence="1" id="KW-0813">Transport</keyword>
<dbReference type="InterPro" id="IPR051782">
    <property type="entry name" value="ABC_Transporter_VariousFunc"/>
</dbReference>
<dbReference type="InterPro" id="IPR003439">
    <property type="entry name" value="ABC_transporter-like_ATP-bd"/>
</dbReference>
<dbReference type="PANTHER" id="PTHR42939">
    <property type="entry name" value="ABC TRANSPORTER ATP-BINDING PROTEIN ALBC-RELATED"/>
    <property type="match status" value="1"/>
</dbReference>
<reference evidence="5" key="2">
    <citation type="journal article" date="2021" name="PeerJ">
        <title>Extensive microbial diversity within the chicken gut microbiome revealed by metagenomics and culture.</title>
        <authorList>
            <person name="Gilroy R."/>
            <person name="Ravi A."/>
            <person name="Getino M."/>
            <person name="Pursley I."/>
            <person name="Horton D.L."/>
            <person name="Alikhan N.F."/>
            <person name="Baker D."/>
            <person name="Gharbi K."/>
            <person name="Hall N."/>
            <person name="Watson M."/>
            <person name="Adriaenssens E.M."/>
            <person name="Foster-Nyarko E."/>
            <person name="Jarju S."/>
            <person name="Secka A."/>
            <person name="Antonio M."/>
            <person name="Oren A."/>
            <person name="Chaudhuri R.R."/>
            <person name="La Ragione R."/>
            <person name="Hildebrand F."/>
            <person name="Pallen M.J."/>
        </authorList>
    </citation>
    <scope>NUCLEOTIDE SEQUENCE</scope>
    <source>
        <strain evidence="5">10406</strain>
    </source>
</reference>
<dbReference type="Pfam" id="PF00005">
    <property type="entry name" value="ABC_tran"/>
    <property type="match status" value="1"/>
</dbReference>
<organism evidence="5 6">
    <name type="scientific">Candidatus Limadaptatus stercoripullorum</name>
    <dbReference type="NCBI Taxonomy" id="2840846"/>
    <lineage>
        <taxon>Bacteria</taxon>
        <taxon>Bacillati</taxon>
        <taxon>Bacillota</taxon>
        <taxon>Clostridia</taxon>
        <taxon>Eubacteriales</taxon>
        <taxon>Candidatus Limadaptatus</taxon>
    </lineage>
</organism>
<evidence type="ECO:0000256" key="3">
    <source>
        <dbReference type="ARBA" id="ARBA00022840"/>
    </source>
</evidence>
<dbReference type="AlphaFoldDB" id="A0A9D1SWQ9"/>
<evidence type="ECO:0000256" key="1">
    <source>
        <dbReference type="ARBA" id="ARBA00022448"/>
    </source>
</evidence>
<proteinExistence type="predicted"/>
<keyword evidence="3 5" id="KW-0067">ATP-binding</keyword>
<dbReference type="CDD" id="cd03230">
    <property type="entry name" value="ABC_DR_subfamily_A"/>
    <property type="match status" value="1"/>
</dbReference>
<evidence type="ECO:0000313" key="6">
    <source>
        <dbReference type="Proteomes" id="UP000886857"/>
    </source>
</evidence>
<feature type="non-terminal residue" evidence="5">
    <location>
        <position position="1"/>
    </location>
</feature>
<dbReference type="EMBL" id="DVOE01000055">
    <property type="protein sequence ID" value="HIU98915.1"/>
    <property type="molecule type" value="Genomic_DNA"/>
</dbReference>
<dbReference type="InterPro" id="IPR027417">
    <property type="entry name" value="P-loop_NTPase"/>
</dbReference>
<gene>
    <name evidence="5" type="ORF">IAC73_03625</name>
</gene>
<reference evidence="5" key="1">
    <citation type="submission" date="2020-10" db="EMBL/GenBank/DDBJ databases">
        <authorList>
            <person name="Gilroy R."/>
        </authorList>
    </citation>
    <scope>NUCLEOTIDE SEQUENCE</scope>
    <source>
        <strain evidence="5">10406</strain>
    </source>
</reference>
<keyword evidence="2" id="KW-0547">Nucleotide-binding</keyword>
<dbReference type="GO" id="GO:0005524">
    <property type="term" value="F:ATP binding"/>
    <property type="evidence" value="ECO:0007669"/>
    <property type="project" value="UniProtKB-KW"/>
</dbReference>
<dbReference type="PANTHER" id="PTHR42939:SF1">
    <property type="entry name" value="ABC TRANSPORTER ATP-BINDING PROTEIN ALBC-RELATED"/>
    <property type="match status" value="1"/>
</dbReference>
<comment type="caution">
    <text evidence="5">The sequence shown here is derived from an EMBL/GenBank/DDBJ whole genome shotgun (WGS) entry which is preliminary data.</text>
</comment>
<dbReference type="Proteomes" id="UP000886857">
    <property type="component" value="Unassembled WGS sequence"/>
</dbReference>
<feature type="domain" description="ABC transporter" evidence="4">
    <location>
        <begin position="5"/>
        <end position="111"/>
    </location>
</feature>
<evidence type="ECO:0000313" key="5">
    <source>
        <dbReference type="EMBL" id="HIU98915.1"/>
    </source>
</evidence>
<dbReference type="GO" id="GO:0016887">
    <property type="term" value="F:ATP hydrolysis activity"/>
    <property type="evidence" value="ECO:0007669"/>
    <property type="project" value="InterPro"/>
</dbReference>
<evidence type="ECO:0000256" key="2">
    <source>
        <dbReference type="ARBA" id="ARBA00022741"/>
    </source>
</evidence>
<name>A0A9D1SWQ9_9FIRM</name>
<accession>A0A9D1SWQ9</accession>
<evidence type="ECO:0000259" key="4">
    <source>
        <dbReference type="Pfam" id="PF00005"/>
    </source>
</evidence>